<dbReference type="Proteomes" id="UP000663880">
    <property type="component" value="Unassembled WGS sequence"/>
</dbReference>
<evidence type="ECO:0000313" key="3">
    <source>
        <dbReference type="Proteomes" id="UP000663880"/>
    </source>
</evidence>
<sequence>MARHITGLDTPGYDPRTESSLVLTTQIKTPAARCESSPFSPRAPQPSSRACTRTAPAGREPTHNPKGANGPKDPIAGEGVAEAKYRLLDKIK</sequence>
<comment type="caution">
    <text evidence="2">The sequence shown here is derived from an EMBL/GenBank/DDBJ whole genome shotgun (WGS) entry which is preliminary data.</text>
</comment>
<name>A0A821VQN2_9NEOP</name>
<evidence type="ECO:0000256" key="1">
    <source>
        <dbReference type="SAM" id="MobiDB-lite"/>
    </source>
</evidence>
<feature type="region of interest" description="Disordered" evidence="1">
    <location>
        <begin position="1"/>
        <end position="79"/>
    </location>
</feature>
<accession>A0A821VQN2</accession>
<organism evidence="2 3">
    <name type="scientific">Pieris macdunnoughi</name>
    <dbReference type="NCBI Taxonomy" id="345717"/>
    <lineage>
        <taxon>Eukaryota</taxon>
        <taxon>Metazoa</taxon>
        <taxon>Ecdysozoa</taxon>
        <taxon>Arthropoda</taxon>
        <taxon>Hexapoda</taxon>
        <taxon>Insecta</taxon>
        <taxon>Pterygota</taxon>
        <taxon>Neoptera</taxon>
        <taxon>Endopterygota</taxon>
        <taxon>Lepidoptera</taxon>
        <taxon>Glossata</taxon>
        <taxon>Ditrysia</taxon>
        <taxon>Papilionoidea</taxon>
        <taxon>Pieridae</taxon>
        <taxon>Pierinae</taxon>
        <taxon>Pieris</taxon>
    </lineage>
</organism>
<dbReference type="AlphaFoldDB" id="A0A821VQN2"/>
<proteinExistence type="predicted"/>
<evidence type="ECO:0000313" key="2">
    <source>
        <dbReference type="EMBL" id="CAF4911371.1"/>
    </source>
</evidence>
<dbReference type="EMBL" id="CAJOBZ010000045">
    <property type="protein sequence ID" value="CAF4911371.1"/>
    <property type="molecule type" value="Genomic_DNA"/>
</dbReference>
<protein>
    <submittedName>
        <fullName evidence="2">Uncharacterized protein</fullName>
    </submittedName>
</protein>
<reference evidence="2" key="1">
    <citation type="submission" date="2021-02" db="EMBL/GenBank/DDBJ databases">
        <authorList>
            <person name="Steward A R."/>
        </authorList>
    </citation>
    <scope>NUCLEOTIDE SEQUENCE</scope>
</reference>
<keyword evidence="3" id="KW-1185">Reference proteome</keyword>
<feature type="compositionally biased region" description="Polar residues" evidence="1">
    <location>
        <begin position="18"/>
        <end position="28"/>
    </location>
</feature>
<gene>
    <name evidence="2" type="ORF">PMACD_LOCUS12164</name>
</gene>